<dbReference type="Proteomes" id="UP000244856">
    <property type="component" value="Unassembled WGS sequence"/>
</dbReference>
<name>A0AA44Z880_CROSK</name>
<dbReference type="EMBL" id="NCTU01000009">
    <property type="protein sequence ID" value="PUW03138.1"/>
    <property type="molecule type" value="Genomic_DNA"/>
</dbReference>
<proteinExistence type="predicted"/>
<keyword evidence="1" id="KW-1133">Transmembrane helix</keyword>
<feature type="transmembrane region" description="Helical" evidence="1">
    <location>
        <begin position="127"/>
        <end position="152"/>
    </location>
</feature>
<organism evidence="2 3">
    <name type="scientific">Cronobacter sakazakii</name>
    <name type="common">Enterobacter sakazakii</name>
    <dbReference type="NCBI Taxonomy" id="28141"/>
    <lineage>
        <taxon>Bacteria</taxon>
        <taxon>Pseudomonadati</taxon>
        <taxon>Pseudomonadota</taxon>
        <taxon>Gammaproteobacteria</taxon>
        <taxon>Enterobacterales</taxon>
        <taxon>Enterobacteriaceae</taxon>
        <taxon>Cronobacter</taxon>
    </lineage>
</organism>
<protein>
    <submittedName>
        <fullName evidence="2">Uncharacterized protein</fullName>
    </submittedName>
</protein>
<keyword evidence="1" id="KW-0812">Transmembrane</keyword>
<keyword evidence="1" id="KW-0472">Membrane</keyword>
<sequence length="315" mass="34021">MAEINSMINALLSDRSHFNEQEIHTIIEFVNELDDDLLYQFENAEERSVMYSYEQLLASSRPVGVNNGGRDIEMGLLNSGNSGANTTMQNNSQFFGRYNTRVPGFGRRAGNIYNEATKASYDFAGKIITGIGGVFGASAGVTATVTAGTAAANAASSIGVRTAFLAAGGVCGVVGGVLVLLRNTLSDRQTANNKRFLETVKNAVKVRNKVNKFFEETNNKVVKDPAKAKTQLESGLASHPARFAAGPGGSTVYADLSPVEKLITEDFATQHYDIRSKVVISRGNPWYISLDTLRGGSRQFSQEEMTVLQNIASRL</sequence>
<evidence type="ECO:0000313" key="2">
    <source>
        <dbReference type="EMBL" id="PUW03138.1"/>
    </source>
</evidence>
<evidence type="ECO:0000256" key="1">
    <source>
        <dbReference type="SAM" id="Phobius"/>
    </source>
</evidence>
<feature type="transmembrane region" description="Helical" evidence="1">
    <location>
        <begin position="158"/>
        <end position="181"/>
    </location>
</feature>
<comment type="caution">
    <text evidence="2">The sequence shown here is derived from an EMBL/GenBank/DDBJ whole genome shotgun (WGS) entry which is preliminary data.</text>
</comment>
<accession>A0AA44Z880</accession>
<dbReference type="RefSeq" id="WP_063265849.1">
    <property type="nucleotide sequence ID" value="NZ_CP028976.1"/>
</dbReference>
<reference evidence="2 3" key="1">
    <citation type="submission" date="2017-04" db="EMBL/GenBank/DDBJ databases">
        <title>Cronobacter sakazakii, ST83 Lineage Isolates.</title>
        <authorList>
            <person name="Chase H."/>
            <person name="Tall B."/>
            <person name="Gopinath G."/>
            <person name="Lehner A."/>
        </authorList>
    </citation>
    <scope>NUCLEOTIDE SEQUENCE [LARGE SCALE GENOMIC DNA]</scope>
    <source>
        <strain evidence="2 3">MOD1_Comp15</strain>
    </source>
</reference>
<dbReference type="AlphaFoldDB" id="A0AA44Z880"/>
<gene>
    <name evidence="2" type="ORF">B7T07_15455</name>
</gene>
<evidence type="ECO:0000313" key="3">
    <source>
        <dbReference type="Proteomes" id="UP000244856"/>
    </source>
</evidence>